<dbReference type="PATRIC" id="fig|1423718.3.peg.791"/>
<evidence type="ECO:0000313" key="2">
    <source>
        <dbReference type="Proteomes" id="UP000051008"/>
    </source>
</evidence>
<evidence type="ECO:0008006" key="3">
    <source>
        <dbReference type="Google" id="ProtNLM"/>
    </source>
</evidence>
<dbReference type="AlphaFoldDB" id="A0A0R2AGS8"/>
<dbReference type="InterPro" id="IPR013321">
    <property type="entry name" value="Arc_rbn_hlx_hlx"/>
</dbReference>
<proteinExistence type="predicted"/>
<keyword evidence="2" id="KW-1185">Reference proteome</keyword>
<sequence>MMEQVQSRRLFDDTKLSEYCEFYGISAQSLDDKALKYIESRYEKLDLLITGYGEMAKLNQEICTEFLSCDCDELDELVR</sequence>
<dbReference type="EMBL" id="AYYP01000009">
    <property type="protein sequence ID" value="KRM65999.1"/>
    <property type="molecule type" value="Genomic_DNA"/>
</dbReference>
<organism evidence="1 2">
    <name type="scientific">Ligilactobacillus agilis DSM 20509</name>
    <dbReference type="NCBI Taxonomy" id="1423718"/>
    <lineage>
        <taxon>Bacteria</taxon>
        <taxon>Bacillati</taxon>
        <taxon>Bacillota</taxon>
        <taxon>Bacilli</taxon>
        <taxon>Lactobacillales</taxon>
        <taxon>Lactobacillaceae</taxon>
        <taxon>Ligilactobacillus</taxon>
    </lineage>
</organism>
<evidence type="ECO:0000313" key="1">
    <source>
        <dbReference type="EMBL" id="KRM65999.1"/>
    </source>
</evidence>
<comment type="caution">
    <text evidence="1">The sequence shown here is derived from an EMBL/GenBank/DDBJ whole genome shotgun (WGS) entry which is preliminary data.</text>
</comment>
<dbReference type="Gene3D" id="1.10.1220.10">
    <property type="entry name" value="Met repressor-like"/>
    <property type="match status" value="1"/>
</dbReference>
<dbReference type="Proteomes" id="UP000051008">
    <property type="component" value="Unassembled WGS sequence"/>
</dbReference>
<protein>
    <recommendedName>
        <fullName evidence="3">Antitoxin</fullName>
    </recommendedName>
</protein>
<accession>A0A0R2AGS8</accession>
<name>A0A0R2AGS8_9LACO</name>
<dbReference type="GO" id="GO:0006355">
    <property type="term" value="P:regulation of DNA-templated transcription"/>
    <property type="evidence" value="ECO:0007669"/>
    <property type="project" value="InterPro"/>
</dbReference>
<reference evidence="1 2" key="1">
    <citation type="journal article" date="2015" name="Genome Announc.">
        <title>Expanding the biotechnology potential of lactobacilli through comparative genomics of 213 strains and associated genera.</title>
        <authorList>
            <person name="Sun Z."/>
            <person name="Harris H.M."/>
            <person name="McCann A."/>
            <person name="Guo C."/>
            <person name="Argimon S."/>
            <person name="Zhang W."/>
            <person name="Yang X."/>
            <person name="Jeffery I.B."/>
            <person name="Cooney J.C."/>
            <person name="Kagawa T.F."/>
            <person name="Liu W."/>
            <person name="Song Y."/>
            <person name="Salvetti E."/>
            <person name="Wrobel A."/>
            <person name="Rasinkangas P."/>
            <person name="Parkhill J."/>
            <person name="Rea M.C."/>
            <person name="O'Sullivan O."/>
            <person name="Ritari J."/>
            <person name="Douillard F.P."/>
            <person name="Paul Ross R."/>
            <person name="Yang R."/>
            <person name="Briner A.E."/>
            <person name="Felis G.E."/>
            <person name="de Vos W.M."/>
            <person name="Barrangou R."/>
            <person name="Klaenhammer T.R."/>
            <person name="Caufield P.W."/>
            <person name="Cui Y."/>
            <person name="Zhang H."/>
            <person name="O'Toole P.W."/>
        </authorList>
    </citation>
    <scope>NUCLEOTIDE SEQUENCE [LARGE SCALE GENOMIC DNA]</scope>
    <source>
        <strain evidence="1 2">DSM 20509</strain>
    </source>
</reference>
<gene>
    <name evidence="1" type="ORF">FC14_GL000758</name>
</gene>